<evidence type="ECO:0000313" key="3">
    <source>
        <dbReference type="Proteomes" id="UP000236248"/>
    </source>
</evidence>
<dbReference type="InterPro" id="IPR053177">
    <property type="entry name" value="ADP-glucose_phosphorylase"/>
</dbReference>
<name>A0A2K5ARW9_9ARCH</name>
<dbReference type="AlphaFoldDB" id="A0A2K5ARW9"/>
<proteinExistence type="predicted"/>
<dbReference type="EC" id="2.7.7.12" evidence="2"/>
<dbReference type="PANTHER" id="PTHR42763">
    <property type="entry name" value="ADP-GLUCOSE PHOSPHORYLASE"/>
    <property type="match status" value="1"/>
</dbReference>
<gene>
    <name evidence="2" type="primary">galT</name>
    <name evidence="2" type="ORF">NCAV_1223</name>
</gene>
<dbReference type="InterPro" id="IPR005850">
    <property type="entry name" value="GalP_Utransf_C"/>
</dbReference>
<dbReference type="KEGG" id="ncv:NCAV_1223"/>
<evidence type="ECO:0000313" key="2">
    <source>
        <dbReference type="EMBL" id="SPC34390.1"/>
    </source>
</evidence>
<reference evidence="3" key="1">
    <citation type="submission" date="2018-01" db="EMBL/GenBank/DDBJ databases">
        <authorList>
            <person name="Kerou L M."/>
        </authorList>
    </citation>
    <scope>NUCLEOTIDE SEQUENCE [LARGE SCALE GENOMIC DNA]</scope>
    <source>
        <strain evidence="3">SCU2</strain>
    </source>
</reference>
<dbReference type="PANTHER" id="PTHR42763:SF2">
    <property type="entry name" value="ADP-GLUCOSE PHOSPHORYLASE"/>
    <property type="match status" value="1"/>
</dbReference>
<dbReference type="SUPFAM" id="SSF54197">
    <property type="entry name" value="HIT-like"/>
    <property type="match status" value="2"/>
</dbReference>
<evidence type="ECO:0000259" key="1">
    <source>
        <dbReference type="Pfam" id="PF02744"/>
    </source>
</evidence>
<protein>
    <submittedName>
        <fullName evidence="2">Putative UDP-glucose-hexose-1-phosphate uridylyltransferase</fullName>
        <ecNumber evidence="2">2.7.7.12</ecNumber>
    </submittedName>
</protein>
<dbReference type="Gene3D" id="3.30.428.10">
    <property type="entry name" value="HIT-like"/>
    <property type="match status" value="2"/>
</dbReference>
<dbReference type="GO" id="GO:0006012">
    <property type="term" value="P:galactose metabolic process"/>
    <property type="evidence" value="ECO:0007669"/>
    <property type="project" value="InterPro"/>
</dbReference>
<keyword evidence="2" id="KW-0808">Transferase</keyword>
<keyword evidence="3" id="KW-1185">Reference proteome</keyword>
<dbReference type="Proteomes" id="UP000236248">
    <property type="component" value="Chromosome NCAV"/>
</dbReference>
<dbReference type="Pfam" id="PF02744">
    <property type="entry name" value="GalP_UDP_tr_C"/>
    <property type="match status" value="1"/>
</dbReference>
<dbReference type="GeneID" id="41595227"/>
<organism evidence="2 3">
    <name type="scientific">Candidatus Nitrosocaldus cavascurensis</name>
    <dbReference type="NCBI Taxonomy" id="2058097"/>
    <lineage>
        <taxon>Archaea</taxon>
        <taxon>Nitrososphaerota</taxon>
        <taxon>Nitrososphaeria</taxon>
        <taxon>Candidatus Nitrosocaldales</taxon>
        <taxon>Candidatus Nitrosocaldaceae</taxon>
        <taxon>Candidatus Nitrosocaldus</taxon>
    </lineage>
</organism>
<dbReference type="RefSeq" id="WP_103286947.1">
    <property type="nucleotide sequence ID" value="NZ_LT981265.1"/>
</dbReference>
<accession>A0A2K5ARW9</accession>
<sequence length="340" mass="39060">MTQFRKDNILDRLVIVNDGNSVDMDDGNEKHGNDDICIYCPGNEHLTRPAVLALVQKEGMMRRLSDTEDYRVDDWCVRVVPSKNPLVSISANGKYTNKPFYSEPAYGYHYLLIASREHCKPSSIPAEQWSNVLVALQDRVKWLYMQKGVSYVAVYMDYDASNVWHPHLNIITFPYIPPLIEQEVESINRYINEAGSCPLCNMISMEDKSPRHLVSIENFMALCPWAPTHPYEFWIVPKKHAIQLLRMTQKEIDELATMLRVMLGGLYNTLGDVKFSMIIHASSEKSRKQLHWHIEVHPRLVDSYGIEGFGVHFLNISPEYAASRLSFASRRELARIVGIT</sequence>
<keyword evidence="2" id="KW-0548">Nucleotidyltransferase</keyword>
<dbReference type="InterPro" id="IPR036265">
    <property type="entry name" value="HIT-like_sf"/>
</dbReference>
<feature type="domain" description="Galactose-1-phosphate uridyl transferase C-terminal" evidence="1">
    <location>
        <begin position="184"/>
        <end position="311"/>
    </location>
</feature>
<dbReference type="EMBL" id="LT981265">
    <property type="protein sequence ID" value="SPC34390.1"/>
    <property type="molecule type" value="Genomic_DNA"/>
</dbReference>
<dbReference type="GO" id="GO:0008108">
    <property type="term" value="F:UDP-glucose:hexose-1-phosphate uridylyltransferase activity"/>
    <property type="evidence" value="ECO:0007669"/>
    <property type="project" value="UniProtKB-EC"/>
</dbReference>